<dbReference type="Ensembl" id="ENSBIXT00000039026.1">
    <property type="protein sequence ID" value="ENSBIXP00000023443.1"/>
    <property type="gene ID" value="ENSBIXG00000025924.1"/>
</dbReference>
<evidence type="ECO:0000256" key="2">
    <source>
        <dbReference type="ARBA" id="ARBA00006824"/>
    </source>
</evidence>
<dbReference type="Pfam" id="PF04117">
    <property type="entry name" value="Mpv17_PMP22"/>
    <property type="match status" value="1"/>
</dbReference>
<evidence type="ECO:0000313" key="7">
    <source>
        <dbReference type="Ensembl" id="ENSBIXP00000023443.1"/>
    </source>
</evidence>
<dbReference type="PANTHER" id="PTHR11266:SF8">
    <property type="entry name" value="MPV17-LIKE PROTEIN 2"/>
    <property type="match status" value="1"/>
</dbReference>
<evidence type="ECO:0000256" key="4">
    <source>
        <dbReference type="ARBA" id="ARBA00022989"/>
    </source>
</evidence>
<comment type="subcellular location">
    <subcellularLocation>
        <location evidence="1">Membrane</location>
        <topology evidence="1">Multi-pass membrane protein</topology>
    </subcellularLocation>
</comment>
<dbReference type="GO" id="GO:0061668">
    <property type="term" value="P:mitochondrial ribosome assembly"/>
    <property type="evidence" value="ECO:0007669"/>
    <property type="project" value="TreeGrafter"/>
</dbReference>
<keyword evidence="3" id="KW-0812">Transmembrane</keyword>
<comment type="similarity">
    <text evidence="2 6">Belongs to the peroxisomal membrane protein PXMP2/4 family.</text>
</comment>
<dbReference type="GO" id="GO:0016020">
    <property type="term" value="C:membrane"/>
    <property type="evidence" value="ECO:0007669"/>
    <property type="project" value="UniProtKB-SubCell"/>
</dbReference>
<dbReference type="PANTHER" id="PTHR11266">
    <property type="entry name" value="PEROXISOMAL MEMBRANE PROTEIN 2, PXMP2 MPV17"/>
    <property type="match status" value="1"/>
</dbReference>
<dbReference type="AlphaFoldDB" id="A0A4W2DW03"/>
<evidence type="ECO:0000256" key="3">
    <source>
        <dbReference type="ARBA" id="ARBA00022692"/>
    </source>
</evidence>
<evidence type="ECO:0000256" key="6">
    <source>
        <dbReference type="RuleBase" id="RU363053"/>
    </source>
</evidence>
<keyword evidence="8" id="KW-1185">Reference proteome</keyword>
<dbReference type="Proteomes" id="UP000314981">
    <property type="component" value="Chromosome 7"/>
</dbReference>
<organism evidence="7 8">
    <name type="scientific">Bos indicus x Bos taurus</name>
    <name type="common">Hybrid cattle</name>
    <dbReference type="NCBI Taxonomy" id="30522"/>
    <lineage>
        <taxon>Eukaryota</taxon>
        <taxon>Metazoa</taxon>
        <taxon>Chordata</taxon>
        <taxon>Craniata</taxon>
        <taxon>Vertebrata</taxon>
        <taxon>Euteleostomi</taxon>
        <taxon>Mammalia</taxon>
        <taxon>Eutheria</taxon>
        <taxon>Laurasiatheria</taxon>
        <taxon>Artiodactyla</taxon>
        <taxon>Ruminantia</taxon>
        <taxon>Pecora</taxon>
        <taxon>Bovidae</taxon>
        <taxon>Bovinae</taxon>
        <taxon>Bos</taxon>
    </lineage>
</organism>
<reference evidence="7" key="3">
    <citation type="submission" date="2025-09" db="UniProtKB">
        <authorList>
            <consortium name="Ensembl"/>
        </authorList>
    </citation>
    <scope>IDENTIFICATION</scope>
</reference>
<name>A0A4W2DW03_BOBOX</name>
<sequence>MGGAARCAGSCVRRTMPPGGWRWLRGLWAAGQPLFQGRALLVTNTLGCGVLMAAGDGARQTWEIRARPGQKFDPRRSDLPLSTICCTWGSQRHSIWLPASLGRTLVPHFPISCASVSSFGKRGDGVSMFAVGCSMGPFLHYWYLWLDRLFPASGFPGLPNVLKKVLIDQLVASPMLGVWYFLGLGCLEGQTLDKSCQELRDKFWEFYKADWCVWPAAQLVNFLFVPPQFRVTYINGLTLGWDTYLSYLKYRVSAVGGPSTQGTPGGGGHMCEPQMAVQLPFRVRAACVSLYFLTACLHPVVGGQVADHQRCEDQAHICPARLTPVPRGWRRVRWGA</sequence>
<keyword evidence="5" id="KW-0472">Membrane</keyword>
<reference evidence="7 8" key="1">
    <citation type="submission" date="2018-11" db="EMBL/GenBank/DDBJ databases">
        <title>Haplotype-resolved cattle genomes.</title>
        <authorList>
            <person name="Low W.Y."/>
            <person name="Tearle R."/>
            <person name="Bickhart D.M."/>
            <person name="Rosen B.D."/>
            <person name="Koren S."/>
            <person name="Rhie A."/>
            <person name="Hiendleder S."/>
            <person name="Phillippy A.M."/>
            <person name="Smith T.P.L."/>
            <person name="Williams J.L."/>
        </authorList>
    </citation>
    <scope>NUCLEOTIDE SEQUENCE [LARGE SCALE GENOMIC DNA]</scope>
</reference>
<evidence type="ECO:0000256" key="1">
    <source>
        <dbReference type="ARBA" id="ARBA00004141"/>
    </source>
</evidence>
<keyword evidence="4" id="KW-1133">Transmembrane helix</keyword>
<dbReference type="STRING" id="30522.A0A4W2DW03"/>
<reference evidence="7" key="2">
    <citation type="submission" date="2025-08" db="UniProtKB">
        <authorList>
            <consortium name="Ensembl"/>
        </authorList>
    </citation>
    <scope>IDENTIFICATION</scope>
</reference>
<accession>A0A4W2DW03</accession>
<evidence type="ECO:0000313" key="8">
    <source>
        <dbReference type="Proteomes" id="UP000314981"/>
    </source>
</evidence>
<dbReference type="InterPro" id="IPR007248">
    <property type="entry name" value="Mpv17_PMP22"/>
</dbReference>
<protein>
    <submittedName>
        <fullName evidence="7">Uncharacterized protein</fullName>
    </submittedName>
</protein>
<evidence type="ECO:0000256" key="5">
    <source>
        <dbReference type="ARBA" id="ARBA00023136"/>
    </source>
</evidence>
<proteinExistence type="inferred from homology"/>
<dbReference type="GO" id="GO:0005739">
    <property type="term" value="C:mitochondrion"/>
    <property type="evidence" value="ECO:0007669"/>
    <property type="project" value="TreeGrafter"/>
</dbReference>